<dbReference type="InterPro" id="IPR001509">
    <property type="entry name" value="Epimerase_deHydtase"/>
</dbReference>
<dbReference type="AlphaFoldDB" id="A0AAE0NWM4"/>
<dbReference type="Pfam" id="PF01370">
    <property type="entry name" value="Epimerase"/>
    <property type="match status" value="1"/>
</dbReference>
<evidence type="ECO:0000259" key="1">
    <source>
        <dbReference type="Pfam" id="PF01370"/>
    </source>
</evidence>
<name>A0AAE0NWM4_SORBR</name>
<sequence length="375" mass="42292">MAEKPSVLIIGGLGYIGRFLALYIHKNNLASDVRIVDKVLPQLAWLAPEFEEACAGSKFMQADASREQSLQRIFDRADGKQWDYVFNCGGETRYSQEDEVYKLRSLELSLAVGREAAKRGVKCFIELSTGMVYKPDSSPSKEQDKLKPWSKIAVFKLQAEEELAKIPGLNLVIVRLAHVYGPYAPQWVATALCMARVYQALGSEMKWLWTKNLCTNTVHIHDVTRSLWDVAQWYQAGKAKWDSAKMGPTPTFNVVDKGHTTQGTMADLIGDVFGIKTGFQGTIISNFAKIHLHDVVEDVNDELLGPWAGLLEDAGITKPGPLTPFMEEELLKDTDLSMDGSRLEELVGFKYEKPKINKELLQEVIESYKRMRWWP</sequence>
<dbReference type="PANTHER" id="PTHR43245:SF11">
    <property type="entry name" value="LD23561P"/>
    <property type="match status" value="1"/>
</dbReference>
<dbReference type="EMBL" id="JAUTDP010000014">
    <property type="protein sequence ID" value="KAK3389102.1"/>
    <property type="molecule type" value="Genomic_DNA"/>
</dbReference>
<dbReference type="Proteomes" id="UP001281003">
    <property type="component" value="Unassembled WGS sequence"/>
</dbReference>
<dbReference type="InterPro" id="IPR050177">
    <property type="entry name" value="Lipid_A_modif_metabolic_enz"/>
</dbReference>
<evidence type="ECO:0000313" key="2">
    <source>
        <dbReference type="EMBL" id="KAK3389102.1"/>
    </source>
</evidence>
<comment type="caution">
    <text evidence="2">The sequence shown here is derived from an EMBL/GenBank/DDBJ whole genome shotgun (WGS) entry which is preliminary data.</text>
</comment>
<proteinExistence type="predicted"/>
<evidence type="ECO:0000313" key="3">
    <source>
        <dbReference type="Proteomes" id="UP001281003"/>
    </source>
</evidence>
<reference evidence="2" key="1">
    <citation type="journal article" date="2023" name="Mol. Phylogenet. Evol.">
        <title>Genome-scale phylogeny and comparative genomics of the fungal order Sordariales.</title>
        <authorList>
            <person name="Hensen N."/>
            <person name="Bonometti L."/>
            <person name="Westerberg I."/>
            <person name="Brannstrom I.O."/>
            <person name="Guillou S."/>
            <person name="Cros-Aarteil S."/>
            <person name="Calhoun S."/>
            <person name="Haridas S."/>
            <person name="Kuo A."/>
            <person name="Mondo S."/>
            <person name="Pangilinan J."/>
            <person name="Riley R."/>
            <person name="LaButti K."/>
            <person name="Andreopoulos B."/>
            <person name="Lipzen A."/>
            <person name="Chen C."/>
            <person name="Yan M."/>
            <person name="Daum C."/>
            <person name="Ng V."/>
            <person name="Clum A."/>
            <person name="Steindorff A."/>
            <person name="Ohm R.A."/>
            <person name="Martin F."/>
            <person name="Silar P."/>
            <person name="Natvig D.O."/>
            <person name="Lalanne C."/>
            <person name="Gautier V."/>
            <person name="Ament-Velasquez S.L."/>
            <person name="Kruys A."/>
            <person name="Hutchinson M.I."/>
            <person name="Powell A.J."/>
            <person name="Barry K."/>
            <person name="Miller A.N."/>
            <person name="Grigoriev I.V."/>
            <person name="Debuchy R."/>
            <person name="Gladieux P."/>
            <person name="Hiltunen Thoren M."/>
            <person name="Johannesson H."/>
        </authorList>
    </citation>
    <scope>NUCLEOTIDE SEQUENCE</scope>
    <source>
        <strain evidence="2">FGSC 1904</strain>
    </source>
</reference>
<dbReference type="Gene3D" id="3.40.50.720">
    <property type="entry name" value="NAD(P)-binding Rossmann-like Domain"/>
    <property type="match status" value="1"/>
</dbReference>
<protein>
    <recommendedName>
        <fullName evidence="1">NAD-dependent epimerase/dehydratase domain-containing protein</fullName>
    </recommendedName>
</protein>
<dbReference type="InterPro" id="IPR036291">
    <property type="entry name" value="NAD(P)-bd_dom_sf"/>
</dbReference>
<feature type="domain" description="NAD-dependent epimerase/dehydratase" evidence="1">
    <location>
        <begin position="7"/>
        <end position="238"/>
    </location>
</feature>
<dbReference type="PANTHER" id="PTHR43245">
    <property type="entry name" value="BIFUNCTIONAL POLYMYXIN RESISTANCE PROTEIN ARNA"/>
    <property type="match status" value="1"/>
</dbReference>
<gene>
    <name evidence="2" type="ORF">B0T20DRAFT_363994</name>
</gene>
<reference evidence="2" key="2">
    <citation type="submission" date="2023-07" db="EMBL/GenBank/DDBJ databases">
        <authorList>
            <consortium name="Lawrence Berkeley National Laboratory"/>
            <person name="Haridas S."/>
            <person name="Hensen N."/>
            <person name="Bonometti L."/>
            <person name="Westerberg I."/>
            <person name="Brannstrom I.O."/>
            <person name="Guillou S."/>
            <person name="Cros-Aarteil S."/>
            <person name="Calhoun S."/>
            <person name="Kuo A."/>
            <person name="Mondo S."/>
            <person name="Pangilinan J."/>
            <person name="Riley R."/>
            <person name="LaButti K."/>
            <person name="Andreopoulos B."/>
            <person name="Lipzen A."/>
            <person name="Chen C."/>
            <person name="Yanf M."/>
            <person name="Daum C."/>
            <person name="Ng V."/>
            <person name="Clum A."/>
            <person name="Steindorff A."/>
            <person name="Ohm R."/>
            <person name="Martin F."/>
            <person name="Silar P."/>
            <person name="Natvig D."/>
            <person name="Lalanne C."/>
            <person name="Gautier V."/>
            <person name="Ament-velasquez S.L."/>
            <person name="Kruys A."/>
            <person name="Hutchinson M.I."/>
            <person name="Powell A.J."/>
            <person name="Barry K."/>
            <person name="Miller A.N."/>
            <person name="Grigoriev I.V."/>
            <person name="Debuchy R."/>
            <person name="Gladieux P."/>
            <person name="Thoren M.H."/>
            <person name="Johannesson H."/>
        </authorList>
    </citation>
    <scope>NUCLEOTIDE SEQUENCE</scope>
    <source>
        <strain evidence="2">FGSC 1904</strain>
    </source>
</reference>
<dbReference type="SUPFAM" id="SSF51735">
    <property type="entry name" value="NAD(P)-binding Rossmann-fold domains"/>
    <property type="match status" value="1"/>
</dbReference>
<keyword evidence="3" id="KW-1185">Reference proteome</keyword>
<organism evidence="2 3">
    <name type="scientific">Sordaria brevicollis</name>
    <dbReference type="NCBI Taxonomy" id="83679"/>
    <lineage>
        <taxon>Eukaryota</taxon>
        <taxon>Fungi</taxon>
        <taxon>Dikarya</taxon>
        <taxon>Ascomycota</taxon>
        <taxon>Pezizomycotina</taxon>
        <taxon>Sordariomycetes</taxon>
        <taxon>Sordariomycetidae</taxon>
        <taxon>Sordariales</taxon>
        <taxon>Sordariaceae</taxon>
        <taxon>Sordaria</taxon>
    </lineage>
</organism>
<accession>A0AAE0NWM4</accession>